<name>A0A090AHW7_9GAMM</name>
<dbReference type="Proteomes" id="UP000031623">
    <property type="component" value="Chromosome"/>
</dbReference>
<dbReference type="KEGG" id="tig:THII_0043"/>
<evidence type="ECO:0000256" key="2">
    <source>
        <dbReference type="SAM" id="Coils"/>
    </source>
</evidence>
<keyword evidence="2" id="KW-0175">Coiled coil</keyword>
<dbReference type="STRING" id="40754.THII_0043"/>
<dbReference type="InterPro" id="IPR022786">
    <property type="entry name" value="Geminin/Multicilin"/>
</dbReference>
<dbReference type="GO" id="GO:0005829">
    <property type="term" value="C:cytosol"/>
    <property type="evidence" value="ECO:0007669"/>
    <property type="project" value="TreeGrafter"/>
</dbReference>
<evidence type="ECO:0000259" key="3">
    <source>
        <dbReference type="PROSITE" id="PS50943"/>
    </source>
</evidence>
<dbReference type="Gene3D" id="1.10.260.40">
    <property type="entry name" value="lambda repressor-like DNA-binding domains"/>
    <property type="match status" value="1"/>
</dbReference>
<dbReference type="CDD" id="cd00093">
    <property type="entry name" value="HTH_XRE"/>
    <property type="match status" value="1"/>
</dbReference>
<organism evidence="4 5">
    <name type="scientific">Thioploca ingrica</name>
    <dbReference type="NCBI Taxonomy" id="40754"/>
    <lineage>
        <taxon>Bacteria</taxon>
        <taxon>Pseudomonadati</taxon>
        <taxon>Pseudomonadota</taxon>
        <taxon>Gammaproteobacteria</taxon>
        <taxon>Thiotrichales</taxon>
        <taxon>Thiotrichaceae</taxon>
        <taxon>Thioploca</taxon>
    </lineage>
</organism>
<dbReference type="PANTHER" id="PTHR46797">
    <property type="entry name" value="HTH-TYPE TRANSCRIPTIONAL REGULATOR"/>
    <property type="match status" value="1"/>
</dbReference>
<dbReference type="SUPFAM" id="SSF47413">
    <property type="entry name" value="lambda repressor-like DNA-binding domains"/>
    <property type="match status" value="1"/>
</dbReference>
<dbReference type="SMART" id="SM00530">
    <property type="entry name" value="HTH_XRE"/>
    <property type="match status" value="1"/>
</dbReference>
<keyword evidence="5" id="KW-1185">Reference proteome</keyword>
<dbReference type="InterPro" id="IPR001387">
    <property type="entry name" value="Cro/C1-type_HTH"/>
</dbReference>
<gene>
    <name evidence="4" type="ORF">THII_0043</name>
</gene>
<protein>
    <submittedName>
        <fullName evidence="4">Transcription factor, MBF1</fullName>
    </submittedName>
</protein>
<dbReference type="PANTHER" id="PTHR46797:SF1">
    <property type="entry name" value="METHYLPHOSPHONATE SYNTHASE"/>
    <property type="match status" value="1"/>
</dbReference>
<evidence type="ECO:0000313" key="5">
    <source>
        <dbReference type="Proteomes" id="UP000031623"/>
    </source>
</evidence>
<dbReference type="OrthoDB" id="5678656at2"/>
<dbReference type="PROSITE" id="PS50943">
    <property type="entry name" value="HTH_CROC1"/>
    <property type="match status" value="1"/>
</dbReference>
<dbReference type="EMBL" id="AP014633">
    <property type="protein sequence ID" value="BAP54340.1"/>
    <property type="molecule type" value="Genomic_DNA"/>
</dbReference>
<evidence type="ECO:0000256" key="1">
    <source>
        <dbReference type="ARBA" id="ARBA00023125"/>
    </source>
</evidence>
<proteinExistence type="predicted"/>
<dbReference type="AlphaFoldDB" id="A0A090AHW7"/>
<dbReference type="GO" id="GO:0003700">
    <property type="term" value="F:DNA-binding transcription factor activity"/>
    <property type="evidence" value="ECO:0007669"/>
    <property type="project" value="TreeGrafter"/>
</dbReference>
<dbReference type="InterPro" id="IPR050807">
    <property type="entry name" value="TransReg_Diox_bact_type"/>
</dbReference>
<dbReference type="GO" id="GO:0003677">
    <property type="term" value="F:DNA binding"/>
    <property type="evidence" value="ECO:0007669"/>
    <property type="project" value="UniProtKB-KW"/>
</dbReference>
<reference evidence="4 5" key="1">
    <citation type="journal article" date="2014" name="ISME J.">
        <title>Ecophysiology of Thioploca ingrica as revealed by the complete genome sequence supplemented with proteomic evidence.</title>
        <authorList>
            <person name="Kojima H."/>
            <person name="Ogura Y."/>
            <person name="Yamamoto N."/>
            <person name="Togashi T."/>
            <person name="Mori H."/>
            <person name="Watanabe T."/>
            <person name="Nemoto F."/>
            <person name="Kurokawa K."/>
            <person name="Hayashi T."/>
            <person name="Fukui M."/>
        </authorList>
    </citation>
    <scope>NUCLEOTIDE SEQUENCE [LARGE SCALE GENOMIC DNA]</scope>
</reference>
<feature type="coiled-coil region" evidence="2">
    <location>
        <begin position="106"/>
        <end position="133"/>
    </location>
</feature>
<keyword evidence="1" id="KW-0238">DNA-binding</keyword>
<sequence length="134" mass="15628">MEISERIKFMRTFKGWSQDEMAAKLHMAVSGYAKIERGETDIPFSRLKQIANTFEMELSHLIGLNEKNVFNVTGNRDTHDNSSTINVYPCQAAKFQHENEKLHFIIEQKDKEMALLQQQNIDLREVISLLKKEE</sequence>
<dbReference type="Pfam" id="PF07412">
    <property type="entry name" value="Geminin"/>
    <property type="match status" value="1"/>
</dbReference>
<accession>A0A090AHW7</accession>
<dbReference type="InterPro" id="IPR010982">
    <property type="entry name" value="Lambda_DNA-bd_dom_sf"/>
</dbReference>
<dbReference type="Pfam" id="PF12844">
    <property type="entry name" value="HTH_19"/>
    <property type="match status" value="1"/>
</dbReference>
<dbReference type="GO" id="GO:0006275">
    <property type="term" value="P:regulation of DNA replication"/>
    <property type="evidence" value="ECO:0007669"/>
    <property type="project" value="InterPro"/>
</dbReference>
<dbReference type="HOGENOM" id="CLU_066192_15_0_6"/>
<feature type="domain" description="HTH cro/C1-type" evidence="3">
    <location>
        <begin position="7"/>
        <end position="61"/>
    </location>
</feature>
<evidence type="ECO:0000313" key="4">
    <source>
        <dbReference type="EMBL" id="BAP54340.1"/>
    </source>
</evidence>